<evidence type="ECO:0000259" key="1">
    <source>
        <dbReference type="Pfam" id="PF03992"/>
    </source>
</evidence>
<accession>A0ABT0MKN4</accession>
<reference evidence="2 3" key="1">
    <citation type="submission" date="2022-05" db="EMBL/GenBank/DDBJ databases">
        <title>Luteimonas sp. SX5, whole genome shotgun sequencing project.</title>
        <authorList>
            <person name="Zhao G."/>
            <person name="Shen L."/>
        </authorList>
    </citation>
    <scope>NUCLEOTIDE SEQUENCE [LARGE SCALE GENOMIC DNA]</scope>
    <source>
        <strain evidence="2 3">SX5</strain>
    </source>
</reference>
<dbReference type="EMBL" id="JAMBEP010000002">
    <property type="protein sequence ID" value="MCL1635442.1"/>
    <property type="molecule type" value="Genomic_DNA"/>
</dbReference>
<gene>
    <name evidence="2" type="ORF">M2650_12500</name>
</gene>
<dbReference type="InterPro" id="IPR007138">
    <property type="entry name" value="ABM_dom"/>
</dbReference>
<comment type="caution">
    <text evidence="2">The sequence shown here is derived from an EMBL/GenBank/DDBJ whole genome shotgun (WGS) entry which is preliminary data.</text>
</comment>
<proteinExistence type="predicted"/>
<evidence type="ECO:0000313" key="2">
    <source>
        <dbReference type="EMBL" id="MCL1635442.1"/>
    </source>
</evidence>
<feature type="domain" description="ABM" evidence="1">
    <location>
        <begin position="1"/>
        <end position="68"/>
    </location>
</feature>
<name>A0ABT0MKN4_9GAMM</name>
<protein>
    <submittedName>
        <fullName evidence="2">Antibiotic biosynthesis monooxygenase</fullName>
    </submittedName>
</protein>
<dbReference type="GO" id="GO:0004497">
    <property type="term" value="F:monooxygenase activity"/>
    <property type="evidence" value="ECO:0007669"/>
    <property type="project" value="UniProtKB-KW"/>
</dbReference>
<dbReference type="Pfam" id="PF03992">
    <property type="entry name" value="ABM"/>
    <property type="match status" value="1"/>
</dbReference>
<evidence type="ECO:0000313" key="3">
    <source>
        <dbReference type="Proteomes" id="UP001431217"/>
    </source>
</evidence>
<dbReference type="InterPro" id="IPR011008">
    <property type="entry name" value="Dimeric_a/b-barrel"/>
</dbReference>
<keyword evidence="2" id="KW-0503">Monooxygenase</keyword>
<keyword evidence="3" id="KW-1185">Reference proteome</keyword>
<dbReference type="RefSeq" id="WP_249474955.1">
    <property type="nucleotide sequence ID" value="NZ_JAMBEP010000002.1"/>
</dbReference>
<dbReference type="Gene3D" id="3.30.70.100">
    <property type="match status" value="1"/>
</dbReference>
<keyword evidence="2" id="KW-0560">Oxidoreductase</keyword>
<dbReference type="Proteomes" id="UP001431217">
    <property type="component" value="Unassembled WGS sequence"/>
</dbReference>
<dbReference type="SUPFAM" id="SSF54909">
    <property type="entry name" value="Dimeric alpha+beta barrel"/>
    <property type="match status" value="1"/>
</dbReference>
<organism evidence="2 3">
    <name type="scientific">Luteimonas galliterrae</name>
    <dbReference type="NCBI Taxonomy" id="2940486"/>
    <lineage>
        <taxon>Bacteria</taxon>
        <taxon>Pseudomonadati</taxon>
        <taxon>Pseudomonadota</taxon>
        <taxon>Gammaproteobacteria</taxon>
        <taxon>Lysobacterales</taxon>
        <taxon>Lysobacteraceae</taxon>
        <taxon>Luteimonas</taxon>
    </lineage>
</organism>
<sequence>MFVVIWQYKVREGAEPAFEALYGSDGAWVALFAEYPAHLGTELLRGERPDTYLTIDRWSSEDDYLAFLVDAQPRYQRIDEEGDALTASEHRIGTYRTC</sequence>